<dbReference type="RefSeq" id="WP_112746251.1">
    <property type="nucleotide sequence ID" value="NZ_QMFY01000002.1"/>
</dbReference>
<keyword evidence="6" id="KW-1133">Transmembrane helix</keyword>
<evidence type="ECO:0000256" key="1">
    <source>
        <dbReference type="ARBA" id="ARBA00004442"/>
    </source>
</evidence>
<dbReference type="Pfam" id="PF14322">
    <property type="entry name" value="SusD-like_3"/>
    <property type="match status" value="1"/>
</dbReference>
<keyword evidence="5" id="KW-0998">Cell outer membrane</keyword>
<proteinExistence type="inferred from homology"/>
<dbReference type="Gene3D" id="1.25.40.390">
    <property type="match status" value="1"/>
</dbReference>
<dbReference type="InterPro" id="IPR012944">
    <property type="entry name" value="SusD_RagB_dom"/>
</dbReference>
<dbReference type="OrthoDB" id="1109873at2"/>
<keyword evidence="4 6" id="KW-0472">Membrane</keyword>
<keyword evidence="6" id="KW-0812">Transmembrane</keyword>
<dbReference type="Proteomes" id="UP000251889">
    <property type="component" value="Unassembled WGS sequence"/>
</dbReference>
<evidence type="ECO:0000259" key="7">
    <source>
        <dbReference type="Pfam" id="PF07980"/>
    </source>
</evidence>
<evidence type="ECO:0000313" key="10">
    <source>
        <dbReference type="Proteomes" id="UP000251889"/>
    </source>
</evidence>
<evidence type="ECO:0000256" key="4">
    <source>
        <dbReference type="ARBA" id="ARBA00023136"/>
    </source>
</evidence>
<feature type="domain" description="SusD-like N-terminal" evidence="8">
    <location>
        <begin position="130"/>
        <end position="256"/>
    </location>
</feature>
<keyword evidence="10" id="KW-1185">Reference proteome</keyword>
<feature type="transmembrane region" description="Helical" evidence="6">
    <location>
        <begin position="21"/>
        <end position="41"/>
    </location>
</feature>
<gene>
    <name evidence="9" type="ORF">DQQ10_06985</name>
</gene>
<comment type="subcellular location">
    <subcellularLocation>
        <location evidence="1">Cell outer membrane</location>
    </subcellularLocation>
</comment>
<protein>
    <submittedName>
        <fullName evidence="9">RagB/SusD family nutrient uptake outer membrane protein</fullName>
    </submittedName>
</protein>
<evidence type="ECO:0000259" key="8">
    <source>
        <dbReference type="Pfam" id="PF14322"/>
    </source>
</evidence>
<feature type="domain" description="RagB/SusD" evidence="7">
    <location>
        <begin position="345"/>
        <end position="662"/>
    </location>
</feature>
<dbReference type="InterPro" id="IPR011990">
    <property type="entry name" value="TPR-like_helical_dom_sf"/>
</dbReference>
<keyword evidence="3" id="KW-0732">Signal</keyword>
<dbReference type="Pfam" id="PF07980">
    <property type="entry name" value="SusD_RagB"/>
    <property type="match status" value="1"/>
</dbReference>
<reference evidence="9 10" key="1">
    <citation type="submission" date="2018-06" db="EMBL/GenBank/DDBJ databases">
        <title>Chryseolinea flavus sp. nov., a member of the phylum Bacteroidetes isolated from soil.</title>
        <authorList>
            <person name="Li Y."/>
            <person name="Wang J."/>
        </authorList>
    </citation>
    <scope>NUCLEOTIDE SEQUENCE [LARGE SCALE GENOMIC DNA]</scope>
    <source>
        <strain evidence="9 10">SDU1-6</strain>
    </source>
</reference>
<evidence type="ECO:0000313" key="9">
    <source>
        <dbReference type="EMBL" id="RAW02429.1"/>
    </source>
</evidence>
<evidence type="ECO:0000256" key="3">
    <source>
        <dbReference type="ARBA" id="ARBA00022729"/>
    </source>
</evidence>
<comment type="similarity">
    <text evidence="2">Belongs to the SusD family.</text>
</comment>
<evidence type="ECO:0000256" key="2">
    <source>
        <dbReference type="ARBA" id="ARBA00006275"/>
    </source>
</evidence>
<evidence type="ECO:0000256" key="6">
    <source>
        <dbReference type="SAM" id="Phobius"/>
    </source>
</evidence>
<dbReference type="EMBL" id="QMFY01000002">
    <property type="protein sequence ID" value="RAW02429.1"/>
    <property type="molecule type" value="Genomic_DNA"/>
</dbReference>
<dbReference type="SUPFAM" id="SSF48452">
    <property type="entry name" value="TPR-like"/>
    <property type="match status" value="1"/>
</dbReference>
<evidence type="ECO:0000256" key="5">
    <source>
        <dbReference type="ARBA" id="ARBA00023237"/>
    </source>
</evidence>
<dbReference type="GO" id="GO:0009279">
    <property type="term" value="C:cell outer membrane"/>
    <property type="evidence" value="ECO:0007669"/>
    <property type="project" value="UniProtKB-SubCell"/>
</dbReference>
<dbReference type="AlphaFoldDB" id="A0A364Y6C8"/>
<sequence>MKKIDVNIKTQQTNATRPFRLGIWLLTIGLTFSVMSCDNYLDVVPDDITTIDHAFSLANETEKYLFTCYSYLPKNGDGWYNVGMMAGDEIWLPNSATFLNNNFAFALAQGGQSSNAPLLDAWTGWNNGALGGYAKRLFAGIRACNIFIENVSDLNKVPDLDLDTRVRWLGEVAFLKAYYHFHLFRMYGPIPIIDKNVPIDADVTSNYVVRQPVDSCVNYMSRLFDDAISKLPNQVQIASQEMGRVTKPIALAMKAKLLVTAASPLFNGNPDFADFVDKGGVNLFNSSYDATKWQRARDACKAAIDLAEQLGHELHRYEDDQFTISNTAKTQLSIRQAVSQPWNDEIIWGNTNSQFEWYNQNLCQAVLTGDKGKNRLNVPGAWEVPIKIAKLFYTANGVPIEEDKTLDFASYEDLRTATTAERLNIKEGYVTARLNFDRENRFYADLGFDGGIWYKRDAANDETKYYAQTKFTDPGGIPSNSAWNETGYYPKKLVNWEMQFIDDTGVTFKAYPWPEIRLADLYLLYAETLNETSPASTEAIEYLDKIRERAGLAGVVESWTNFSTDADKYTTQEGLREIIHRERTIELAFEGHRFWDLRRWRKAAEELNKDITGWNYRGTTSATYHRETHIFSQTFVTPRDYLWPIGIANTRQNPRLVENPGW</sequence>
<dbReference type="InterPro" id="IPR033985">
    <property type="entry name" value="SusD-like_N"/>
</dbReference>
<organism evidence="9 10">
    <name type="scientific">Pseudochryseolinea flava</name>
    <dbReference type="NCBI Taxonomy" id="2059302"/>
    <lineage>
        <taxon>Bacteria</taxon>
        <taxon>Pseudomonadati</taxon>
        <taxon>Bacteroidota</taxon>
        <taxon>Cytophagia</taxon>
        <taxon>Cytophagales</taxon>
        <taxon>Fulvivirgaceae</taxon>
        <taxon>Pseudochryseolinea</taxon>
    </lineage>
</organism>
<name>A0A364Y6C8_9BACT</name>
<accession>A0A364Y6C8</accession>
<comment type="caution">
    <text evidence="9">The sequence shown here is derived from an EMBL/GenBank/DDBJ whole genome shotgun (WGS) entry which is preliminary data.</text>
</comment>